<dbReference type="Pfam" id="PF01657">
    <property type="entry name" value="Stress-antifung"/>
    <property type="match status" value="1"/>
</dbReference>
<dbReference type="Proteomes" id="UP000323000">
    <property type="component" value="Chromosome 13"/>
</dbReference>
<protein>
    <recommendedName>
        <fullName evidence="1">Gnk2-homologous domain-containing protein</fullName>
    </recommendedName>
</protein>
<evidence type="ECO:0000259" key="1">
    <source>
        <dbReference type="Pfam" id="PF01657"/>
    </source>
</evidence>
<comment type="caution">
    <text evidence="2">The sequence shown here is derived from an EMBL/GenBank/DDBJ whole genome shotgun (WGS) entry which is preliminary data.</text>
</comment>
<proteinExistence type="predicted"/>
<dbReference type="AlphaFoldDB" id="A0A5C7GRS4"/>
<feature type="domain" description="Gnk2-homologous" evidence="1">
    <location>
        <begin position="57"/>
        <end position="120"/>
    </location>
</feature>
<dbReference type="CDD" id="cd23509">
    <property type="entry name" value="Gnk2-like"/>
    <property type="match status" value="1"/>
</dbReference>
<gene>
    <name evidence="2" type="ORF">EZV62_026451</name>
</gene>
<dbReference type="InterPro" id="IPR002902">
    <property type="entry name" value="GNK2"/>
</dbReference>
<reference evidence="3" key="1">
    <citation type="journal article" date="2019" name="Gigascience">
        <title>De novo genome assembly of the endangered Acer yangbiense, a plant species with extremely small populations endemic to Yunnan Province, China.</title>
        <authorList>
            <person name="Yang J."/>
            <person name="Wariss H.M."/>
            <person name="Tao L."/>
            <person name="Zhang R."/>
            <person name="Yun Q."/>
            <person name="Hollingsworth P."/>
            <person name="Dao Z."/>
            <person name="Luo G."/>
            <person name="Guo H."/>
            <person name="Ma Y."/>
            <person name="Sun W."/>
        </authorList>
    </citation>
    <scope>NUCLEOTIDE SEQUENCE [LARGE SCALE GENOMIC DNA]</scope>
    <source>
        <strain evidence="3">cv. Malutang</strain>
    </source>
</reference>
<sequence>MLENGLLISFSLDEICSQSLRTRLVLPEALNHNQSYLQIAIDHNDRTQESVRHVQAENFTANSTYRRNRDLILSSLASKITEGFYNATIGQDHDKVYGSFVAALMGLKSHCKDSADSISSTSDQQKRISTCIYNFLIKRLYFFQDKHN</sequence>
<name>A0A5C7GRS4_9ROSI</name>
<evidence type="ECO:0000313" key="3">
    <source>
        <dbReference type="Proteomes" id="UP000323000"/>
    </source>
</evidence>
<dbReference type="OrthoDB" id="10545592at2759"/>
<dbReference type="EMBL" id="VAHF01000013">
    <property type="protein sequence ID" value="TXG47157.1"/>
    <property type="molecule type" value="Genomic_DNA"/>
</dbReference>
<organism evidence="2 3">
    <name type="scientific">Acer yangbiense</name>
    <dbReference type="NCBI Taxonomy" id="1000413"/>
    <lineage>
        <taxon>Eukaryota</taxon>
        <taxon>Viridiplantae</taxon>
        <taxon>Streptophyta</taxon>
        <taxon>Embryophyta</taxon>
        <taxon>Tracheophyta</taxon>
        <taxon>Spermatophyta</taxon>
        <taxon>Magnoliopsida</taxon>
        <taxon>eudicotyledons</taxon>
        <taxon>Gunneridae</taxon>
        <taxon>Pentapetalae</taxon>
        <taxon>rosids</taxon>
        <taxon>malvids</taxon>
        <taxon>Sapindales</taxon>
        <taxon>Sapindaceae</taxon>
        <taxon>Hippocastanoideae</taxon>
        <taxon>Acereae</taxon>
        <taxon>Acer</taxon>
    </lineage>
</organism>
<evidence type="ECO:0000313" key="2">
    <source>
        <dbReference type="EMBL" id="TXG47157.1"/>
    </source>
</evidence>
<keyword evidence="3" id="KW-1185">Reference proteome</keyword>
<accession>A0A5C7GRS4</accession>